<evidence type="ECO:0000313" key="4">
    <source>
        <dbReference type="EMBL" id="EDZ64769.1"/>
    </source>
</evidence>
<proteinExistence type="predicted"/>
<gene>
    <name evidence="4" type="primary">bioF</name>
    <name evidence="4" type="ORF">KB13_901</name>
</gene>
<evidence type="ECO:0000259" key="3">
    <source>
        <dbReference type="Pfam" id="PF00155"/>
    </source>
</evidence>
<dbReference type="eggNOG" id="COG0156">
    <property type="taxonomic scope" value="Bacteria"/>
</dbReference>
<keyword evidence="4" id="KW-0012">Acyltransferase</keyword>
<keyword evidence="2 4" id="KW-0808">Transferase</keyword>
<dbReference type="InterPro" id="IPR015421">
    <property type="entry name" value="PyrdxlP-dep_Trfase_major"/>
</dbReference>
<feature type="domain" description="Aminotransferase class I/classII large" evidence="3">
    <location>
        <begin position="28"/>
        <end position="370"/>
    </location>
</feature>
<dbReference type="Gene3D" id="3.90.1150.10">
    <property type="entry name" value="Aspartate Aminotransferase, domain 1"/>
    <property type="match status" value="1"/>
</dbReference>
<dbReference type="Pfam" id="PF00155">
    <property type="entry name" value="Aminotran_1_2"/>
    <property type="match status" value="1"/>
</dbReference>
<keyword evidence="4" id="KW-0032">Aminotransferase</keyword>
<accession>B6BUV4</accession>
<dbReference type="PANTHER" id="PTHR13693">
    <property type="entry name" value="CLASS II AMINOTRANSFERASE/8-AMINO-7-OXONONANOATE SYNTHASE"/>
    <property type="match status" value="1"/>
</dbReference>
<dbReference type="EC" id="2.3.1.47" evidence="4"/>
<dbReference type="Gene3D" id="3.40.640.10">
    <property type="entry name" value="Type I PLP-dependent aspartate aminotransferase-like (Major domain)"/>
    <property type="match status" value="1"/>
</dbReference>
<organism evidence="4 5">
    <name type="scientific">beta proteobacterium KB13</name>
    <dbReference type="NCBI Taxonomy" id="314607"/>
    <lineage>
        <taxon>Bacteria</taxon>
        <taxon>Pseudomonadati</taxon>
        <taxon>Pseudomonadota</taxon>
        <taxon>Betaproteobacteria</taxon>
        <taxon>Nitrosomonadales</taxon>
        <taxon>OM43 clade</taxon>
    </lineage>
</organism>
<evidence type="ECO:0000313" key="5">
    <source>
        <dbReference type="Proteomes" id="UP000004188"/>
    </source>
</evidence>
<reference evidence="5" key="1">
    <citation type="journal article" date="2012" name="Stand. Genomic Sci.">
        <title>Genome sequence of strain HIMB624, a cultured representative from the OM43 clade of marine Betaproteobacteria.</title>
        <authorList>
            <person name="Huggett M.J."/>
            <person name="Hayakawa D.H."/>
            <person name="Rappe M.S."/>
        </authorList>
    </citation>
    <scope>NUCLEOTIDE SEQUENCE [LARGE SCALE GENOMIC DNA]</scope>
    <source>
        <strain evidence="5">KB13</strain>
    </source>
</reference>
<dbReference type="InterPro" id="IPR015424">
    <property type="entry name" value="PyrdxlP-dep_Trfase"/>
</dbReference>
<evidence type="ECO:0000256" key="2">
    <source>
        <dbReference type="ARBA" id="ARBA00022679"/>
    </source>
</evidence>
<dbReference type="STRING" id="314607.KB13_901"/>
<dbReference type="SUPFAM" id="SSF53383">
    <property type="entry name" value="PLP-dependent transferases"/>
    <property type="match status" value="1"/>
</dbReference>
<name>B6BUV4_9PROT</name>
<keyword evidence="5" id="KW-1185">Reference proteome</keyword>
<dbReference type="EMBL" id="DS995299">
    <property type="protein sequence ID" value="EDZ64769.1"/>
    <property type="molecule type" value="Genomic_DNA"/>
</dbReference>
<sequence>MIEKDIALELQDIEEKNLLRNREDRNKDYLNFSDNDYLGLRNNKSISRVMKKSIDKFGNGSGASHLISGHFQSHSNLELKLANILHFEDGLFYHSGFNANVSFFKNIIKGEFDIFLDKLCHASVYDGMFSTQTPFTRYPHLDYDFLEQKIKNSTKENKIIVTDSVFSMDGDIADLSRLYSLSIKYKTLLYIDDAHGFGVYGAKGLGLLESQVGIEIDKSNIIHLTTFGKSAGLSGAIICGSKKIIDYLKQKSREYIYTTASPPYLADGILKSVDLIMNGEKLRKKLNKNINLFRNLIHKKQLLMNVDGPIQPILIKDNQLVINIQKELLEKKIHVAVIRSPTVPFSESRLRISISARHSKNDIIHLADALNSSLSNVN</sequence>
<dbReference type="InterPro" id="IPR050087">
    <property type="entry name" value="AON_synthase_class-II"/>
</dbReference>
<dbReference type="GO" id="GO:0008483">
    <property type="term" value="F:transaminase activity"/>
    <property type="evidence" value="ECO:0007669"/>
    <property type="project" value="UniProtKB-KW"/>
</dbReference>
<dbReference type="Proteomes" id="UP000004188">
    <property type="component" value="Unassembled WGS sequence"/>
</dbReference>
<dbReference type="InterPro" id="IPR004839">
    <property type="entry name" value="Aminotransferase_I/II_large"/>
</dbReference>
<dbReference type="InterPro" id="IPR015422">
    <property type="entry name" value="PyrdxlP-dep_Trfase_small"/>
</dbReference>
<dbReference type="HOGENOM" id="CLU_015846_11_2_4"/>
<evidence type="ECO:0000256" key="1">
    <source>
        <dbReference type="ARBA" id="ARBA00001933"/>
    </source>
</evidence>
<comment type="cofactor">
    <cofactor evidence="1">
        <name>pyridoxal 5'-phosphate</name>
        <dbReference type="ChEBI" id="CHEBI:597326"/>
    </cofactor>
</comment>
<protein>
    <submittedName>
        <fullName evidence="4">Aminotransferases class-I</fullName>
        <ecNumber evidence="4">2.3.1.47</ecNumber>
    </submittedName>
</protein>
<dbReference type="GO" id="GO:0030170">
    <property type="term" value="F:pyridoxal phosphate binding"/>
    <property type="evidence" value="ECO:0007669"/>
    <property type="project" value="InterPro"/>
</dbReference>
<dbReference type="AlphaFoldDB" id="B6BUV4"/>
<dbReference type="GO" id="GO:0008710">
    <property type="term" value="F:8-amino-7-oxononanoate synthase activity"/>
    <property type="evidence" value="ECO:0007669"/>
    <property type="project" value="UniProtKB-EC"/>
</dbReference>